<reference evidence="5 6" key="1">
    <citation type="submission" date="2023-12" db="EMBL/GenBank/DDBJ databases">
        <title>A high-quality genome assembly for Dillenia turbinata (Dilleniales).</title>
        <authorList>
            <person name="Chanderbali A."/>
        </authorList>
    </citation>
    <scope>NUCLEOTIDE SEQUENCE [LARGE SCALE GENOMIC DNA]</scope>
    <source>
        <strain evidence="5">LSX21</strain>
        <tissue evidence="5">Leaf</tissue>
    </source>
</reference>
<dbReference type="GO" id="GO:0008422">
    <property type="term" value="F:beta-glucosidase activity"/>
    <property type="evidence" value="ECO:0007669"/>
    <property type="project" value="TreeGrafter"/>
</dbReference>
<evidence type="ECO:0000256" key="4">
    <source>
        <dbReference type="RuleBase" id="RU003690"/>
    </source>
</evidence>
<dbReference type="Proteomes" id="UP001370490">
    <property type="component" value="Unassembled WGS sequence"/>
</dbReference>
<evidence type="ECO:0000313" key="5">
    <source>
        <dbReference type="EMBL" id="KAK6933711.1"/>
    </source>
</evidence>
<dbReference type="PANTHER" id="PTHR10353">
    <property type="entry name" value="GLYCOSYL HYDROLASE"/>
    <property type="match status" value="1"/>
</dbReference>
<comment type="similarity">
    <text evidence="1 4">Belongs to the glycosyl hydrolase 1 family.</text>
</comment>
<evidence type="ECO:0000313" key="6">
    <source>
        <dbReference type="Proteomes" id="UP001370490"/>
    </source>
</evidence>
<dbReference type="InterPro" id="IPR001360">
    <property type="entry name" value="Glyco_hydro_1"/>
</dbReference>
<evidence type="ECO:0000256" key="3">
    <source>
        <dbReference type="ARBA" id="ARBA00023295"/>
    </source>
</evidence>
<dbReference type="GO" id="GO:0005975">
    <property type="term" value="P:carbohydrate metabolic process"/>
    <property type="evidence" value="ECO:0007669"/>
    <property type="project" value="InterPro"/>
</dbReference>
<keyword evidence="6" id="KW-1185">Reference proteome</keyword>
<comment type="caution">
    <text evidence="5">The sequence shown here is derived from an EMBL/GenBank/DDBJ whole genome shotgun (WGS) entry which is preliminary data.</text>
</comment>
<dbReference type="InterPro" id="IPR017853">
    <property type="entry name" value="GH"/>
</dbReference>
<dbReference type="PANTHER" id="PTHR10353:SF137">
    <property type="entry name" value="MYROSINASE 3-RELATED"/>
    <property type="match status" value="1"/>
</dbReference>
<keyword evidence="3" id="KW-0326">Glycosidase</keyword>
<protein>
    <submittedName>
        <fullName evidence="5">Glycoside hydrolase family 1</fullName>
    </submittedName>
</protein>
<accession>A0AAN8VPJ6</accession>
<dbReference type="Pfam" id="PF00232">
    <property type="entry name" value="Glyco_hydro_1"/>
    <property type="match status" value="1"/>
</dbReference>
<dbReference type="EMBL" id="JBAMMX010000009">
    <property type="protein sequence ID" value="KAK6933711.1"/>
    <property type="molecule type" value="Genomic_DNA"/>
</dbReference>
<dbReference type="Gene3D" id="3.20.20.80">
    <property type="entry name" value="Glycosidases"/>
    <property type="match status" value="1"/>
</dbReference>
<organism evidence="5 6">
    <name type="scientific">Dillenia turbinata</name>
    <dbReference type="NCBI Taxonomy" id="194707"/>
    <lineage>
        <taxon>Eukaryota</taxon>
        <taxon>Viridiplantae</taxon>
        <taxon>Streptophyta</taxon>
        <taxon>Embryophyta</taxon>
        <taxon>Tracheophyta</taxon>
        <taxon>Spermatophyta</taxon>
        <taxon>Magnoliopsida</taxon>
        <taxon>eudicotyledons</taxon>
        <taxon>Gunneridae</taxon>
        <taxon>Pentapetalae</taxon>
        <taxon>Dilleniales</taxon>
        <taxon>Dilleniaceae</taxon>
        <taxon>Dillenia</taxon>
    </lineage>
</organism>
<name>A0AAN8VPJ6_9MAGN</name>
<dbReference type="AlphaFoldDB" id="A0AAN8VPJ6"/>
<gene>
    <name evidence="5" type="ORF">RJ641_036605</name>
</gene>
<keyword evidence="2 5" id="KW-0378">Hydrolase</keyword>
<evidence type="ECO:0000256" key="2">
    <source>
        <dbReference type="ARBA" id="ARBA00022801"/>
    </source>
</evidence>
<proteinExistence type="inferred from homology"/>
<dbReference type="SUPFAM" id="SSF51445">
    <property type="entry name" value="(Trans)glycosidases"/>
    <property type="match status" value="1"/>
</dbReference>
<sequence>MNLQAASSWLHVYPKGIREVLLYTKTKYKNPLIYITENGVDEANNSSLPLKEALKDPMRIYYYHSHLLNVKSAIEIRC</sequence>
<evidence type="ECO:0000256" key="1">
    <source>
        <dbReference type="ARBA" id="ARBA00010838"/>
    </source>
</evidence>